<sequence length="225" mass="24124">MQRIDPRTGMAVVLTANAWAWMSHVPLWAATVIPLLAAVGLAVAGYSSVARWLLGATFAALVLTYLPFLAPNLLTHAAGAVGYWTTRMIAACSSTIWFVLALRFADVLESLYQLRLPSAAIIPLAVLYRFLPIACVEIQTVWRAMTLRGYTGWQLLQHPVASAERVAVPTLAAAARTSDALAASALLRGMGTATRPTALSDLRFRPVDAAVLALCALAWVVILRG</sequence>
<keyword evidence="7" id="KW-1185">Reference proteome</keyword>
<reference evidence="7" key="2">
    <citation type="submission" date="2015-05" db="EMBL/GenBank/DDBJ databases">
        <title>Complete genome sequence of Corynebacterium uterequi DSM 45634, isolated from the uterus of a maiden mare.</title>
        <authorList>
            <person name="Ruckert C."/>
            <person name="Albersmeier A."/>
            <person name="Winkler A."/>
            <person name="Tauch A."/>
        </authorList>
    </citation>
    <scope>NUCLEOTIDE SEQUENCE [LARGE SCALE GENOMIC DNA]</scope>
    <source>
        <strain evidence="7">DSM 45634</strain>
    </source>
</reference>
<dbReference type="Pfam" id="PF02361">
    <property type="entry name" value="CbiQ"/>
    <property type="match status" value="1"/>
</dbReference>
<keyword evidence="2 5" id="KW-0812">Transmembrane</keyword>
<dbReference type="InterPro" id="IPR003339">
    <property type="entry name" value="ABC/ECF_trnsptr_transmembrane"/>
</dbReference>
<evidence type="ECO:0000313" key="6">
    <source>
        <dbReference type="EMBL" id="AKK12153.1"/>
    </source>
</evidence>
<evidence type="ECO:0000256" key="1">
    <source>
        <dbReference type="ARBA" id="ARBA00004141"/>
    </source>
</evidence>
<evidence type="ECO:0000256" key="3">
    <source>
        <dbReference type="ARBA" id="ARBA00022989"/>
    </source>
</evidence>
<evidence type="ECO:0000313" key="7">
    <source>
        <dbReference type="Proteomes" id="UP000035548"/>
    </source>
</evidence>
<evidence type="ECO:0000256" key="5">
    <source>
        <dbReference type="SAM" id="Phobius"/>
    </source>
</evidence>
<accession>A0A0G3HJQ6</accession>
<organism evidence="6 7">
    <name type="scientific">Corynebacterium uterequi</name>
    <dbReference type="NCBI Taxonomy" id="1072256"/>
    <lineage>
        <taxon>Bacteria</taxon>
        <taxon>Bacillati</taxon>
        <taxon>Actinomycetota</taxon>
        <taxon>Actinomycetes</taxon>
        <taxon>Mycobacteriales</taxon>
        <taxon>Corynebacteriaceae</taxon>
        <taxon>Corynebacterium</taxon>
    </lineage>
</organism>
<dbReference type="PATRIC" id="fig|1072256.5.peg.2156"/>
<dbReference type="OrthoDB" id="3253385at2"/>
<protein>
    <submittedName>
        <fullName evidence="6">ABC-type cobalt transport system, permease component CbiQ</fullName>
    </submittedName>
</protein>
<reference evidence="6 7" key="1">
    <citation type="journal article" date="2015" name="Genome Announc.">
        <title>Virulence Factor Genes Detected in the Complete Genome Sequence of Corynebacterium uterequi DSM 45634, Isolated from the Uterus of a Maiden Mare.</title>
        <authorList>
            <person name="Ruckert C."/>
            <person name="Kriete M."/>
            <person name="Jaenicke S."/>
            <person name="Winkler A."/>
            <person name="Tauch A."/>
        </authorList>
    </citation>
    <scope>NUCLEOTIDE SEQUENCE [LARGE SCALE GENOMIC DNA]</scope>
    <source>
        <strain evidence="6 7">DSM 45634</strain>
    </source>
</reference>
<dbReference type="KEGG" id="cut:CUTER_10960"/>
<feature type="transmembrane region" description="Helical" evidence="5">
    <location>
        <begin position="114"/>
        <end position="131"/>
    </location>
</feature>
<evidence type="ECO:0000256" key="2">
    <source>
        <dbReference type="ARBA" id="ARBA00022692"/>
    </source>
</evidence>
<dbReference type="AlphaFoldDB" id="A0A0G3HJQ6"/>
<dbReference type="Proteomes" id="UP000035548">
    <property type="component" value="Chromosome"/>
</dbReference>
<dbReference type="CDD" id="cd16914">
    <property type="entry name" value="EcfT"/>
    <property type="match status" value="1"/>
</dbReference>
<feature type="transmembrane region" description="Helical" evidence="5">
    <location>
        <begin position="52"/>
        <end position="70"/>
    </location>
</feature>
<dbReference type="STRING" id="1072256.CUTER_10960"/>
<dbReference type="EMBL" id="CP011546">
    <property type="protein sequence ID" value="AKK12153.1"/>
    <property type="molecule type" value="Genomic_DNA"/>
</dbReference>
<proteinExistence type="predicted"/>
<gene>
    <name evidence="6" type="ORF">CUTER_10960</name>
</gene>
<feature type="transmembrane region" description="Helical" evidence="5">
    <location>
        <begin position="82"/>
        <end position="102"/>
    </location>
</feature>
<keyword evidence="4 5" id="KW-0472">Membrane</keyword>
<comment type="subcellular location">
    <subcellularLocation>
        <location evidence="1">Membrane</location>
        <topology evidence="1">Multi-pass membrane protein</topology>
    </subcellularLocation>
</comment>
<dbReference type="GO" id="GO:0005886">
    <property type="term" value="C:plasma membrane"/>
    <property type="evidence" value="ECO:0007669"/>
    <property type="project" value="UniProtKB-ARBA"/>
</dbReference>
<name>A0A0G3HJQ6_9CORY</name>
<evidence type="ECO:0000256" key="4">
    <source>
        <dbReference type="ARBA" id="ARBA00023136"/>
    </source>
</evidence>
<dbReference type="RefSeq" id="WP_082121368.1">
    <property type="nucleotide sequence ID" value="NZ_CP011546.1"/>
</dbReference>
<feature type="transmembrane region" description="Helical" evidence="5">
    <location>
        <begin position="25"/>
        <end position="45"/>
    </location>
</feature>
<keyword evidence="3 5" id="KW-1133">Transmembrane helix</keyword>